<keyword evidence="7" id="KW-1185">Reference proteome</keyword>
<proteinExistence type="inferred from homology"/>
<dbReference type="PANTHER" id="PTHR30346:SF0">
    <property type="entry name" value="HCA OPERON TRANSCRIPTIONAL ACTIVATOR HCAR"/>
    <property type="match status" value="1"/>
</dbReference>
<keyword evidence="4" id="KW-0804">Transcription</keyword>
<evidence type="ECO:0000313" key="6">
    <source>
        <dbReference type="EMBL" id="MEW9308584.1"/>
    </source>
</evidence>
<dbReference type="RefSeq" id="WP_367625591.1">
    <property type="nucleotide sequence ID" value="NZ_JBFNQD010000009.1"/>
</dbReference>
<dbReference type="InterPro" id="IPR000847">
    <property type="entry name" value="LysR_HTH_N"/>
</dbReference>
<dbReference type="Pfam" id="PF03466">
    <property type="entry name" value="LysR_substrate"/>
    <property type="match status" value="1"/>
</dbReference>
<comment type="similarity">
    <text evidence="1">Belongs to the LysR transcriptional regulatory family.</text>
</comment>
<dbReference type="SUPFAM" id="SSF46785">
    <property type="entry name" value="Winged helix' DNA-binding domain"/>
    <property type="match status" value="1"/>
</dbReference>
<gene>
    <name evidence="6" type="ORF">ABXS05_23725</name>
</gene>
<dbReference type="InterPro" id="IPR036388">
    <property type="entry name" value="WH-like_DNA-bd_sf"/>
</dbReference>
<keyword evidence="3" id="KW-0238">DNA-binding</keyword>
<reference evidence="6 7" key="1">
    <citation type="submission" date="2024-07" db="EMBL/GenBank/DDBJ databases">
        <title>Description of Labrys sedimenti sp. nov., isolated from a diclofenac-degrading enrichment culture.</title>
        <authorList>
            <person name="Tancsics A."/>
            <person name="Csepanyi A."/>
        </authorList>
    </citation>
    <scope>NUCLEOTIDE SEQUENCE [LARGE SCALE GENOMIC DNA]</scope>
    <source>
        <strain evidence="6 7">LMG 23578</strain>
    </source>
</reference>
<evidence type="ECO:0000256" key="1">
    <source>
        <dbReference type="ARBA" id="ARBA00009437"/>
    </source>
</evidence>
<dbReference type="PANTHER" id="PTHR30346">
    <property type="entry name" value="TRANSCRIPTIONAL DUAL REGULATOR HCAR-RELATED"/>
    <property type="match status" value="1"/>
</dbReference>
<feature type="domain" description="HTH lysR-type" evidence="5">
    <location>
        <begin position="1"/>
        <end position="58"/>
    </location>
</feature>
<dbReference type="InterPro" id="IPR005119">
    <property type="entry name" value="LysR_subst-bd"/>
</dbReference>
<evidence type="ECO:0000259" key="5">
    <source>
        <dbReference type="PROSITE" id="PS50931"/>
    </source>
</evidence>
<protein>
    <submittedName>
        <fullName evidence="6">LysR substrate-binding domain-containing protein</fullName>
    </submittedName>
</protein>
<accession>A0ABV3PTG0</accession>
<dbReference type="Proteomes" id="UP001555786">
    <property type="component" value="Unassembled WGS sequence"/>
</dbReference>
<dbReference type="Gene3D" id="1.10.10.10">
    <property type="entry name" value="Winged helix-like DNA-binding domain superfamily/Winged helix DNA-binding domain"/>
    <property type="match status" value="1"/>
</dbReference>
<evidence type="ECO:0000256" key="4">
    <source>
        <dbReference type="ARBA" id="ARBA00023163"/>
    </source>
</evidence>
<sequence length="306" mass="33790">MDLRQLRYFLTVAEELHFGRAAERLAMTQPPLSQAIQALEAELGVRLFVRTKRHVALTPVGREWQLHARRVLEDANALPEIARRLSRGEAGLLRLAFVSTADYSLLPDMVSAFRERYPAVQLALMEMTSDLQVEALLEGTIDVGMVIASSRTSLPAALDYRPLLREPLVAAVPEAWIERRRVGFAGQALPIDALMAAPLILFPRRSAPAFHDLVSGYYAAHGALLPVRQEAIQMQTIISLVSAGMGLALVPQSLRRLQRQGVRYLALRDAAPVIETGLAWRHGDGAPALRRFLDVAEKQASGKEVI</sequence>
<evidence type="ECO:0000256" key="3">
    <source>
        <dbReference type="ARBA" id="ARBA00023125"/>
    </source>
</evidence>
<evidence type="ECO:0000256" key="2">
    <source>
        <dbReference type="ARBA" id="ARBA00023015"/>
    </source>
</evidence>
<organism evidence="6 7">
    <name type="scientific">Labrys neptuniae</name>
    <dbReference type="NCBI Taxonomy" id="376174"/>
    <lineage>
        <taxon>Bacteria</taxon>
        <taxon>Pseudomonadati</taxon>
        <taxon>Pseudomonadota</taxon>
        <taxon>Alphaproteobacteria</taxon>
        <taxon>Hyphomicrobiales</taxon>
        <taxon>Xanthobacteraceae</taxon>
        <taxon>Labrys</taxon>
    </lineage>
</organism>
<evidence type="ECO:0000313" key="7">
    <source>
        <dbReference type="Proteomes" id="UP001555786"/>
    </source>
</evidence>
<name>A0ABV3PTG0_9HYPH</name>
<dbReference type="InterPro" id="IPR036390">
    <property type="entry name" value="WH_DNA-bd_sf"/>
</dbReference>
<comment type="caution">
    <text evidence="6">The sequence shown here is derived from an EMBL/GenBank/DDBJ whole genome shotgun (WGS) entry which is preliminary data.</text>
</comment>
<dbReference type="SUPFAM" id="SSF53850">
    <property type="entry name" value="Periplasmic binding protein-like II"/>
    <property type="match status" value="1"/>
</dbReference>
<dbReference type="Gene3D" id="3.40.190.10">
    <property type="entry name" value="Periplasmic binding protein-like II"/>
    <property type="match status" value="2"/>
</dbReference>
<keyword evidence="2" id="KW-0805">Transcription regulation</keyword>
<dbReference type="EMBL" id="JBFNQD010000009">
    <property type="protein sequence ID" value="MEW9308584.1"/>
    <property type="molecule type" value="Genomic_DNA"/>
</dbReference>
<dbReference type="Pfam" id="PF00126">
    <property type="entry name" value="HTH_1"/>
    <property type="match status" value="1"/>
</dbReference>
<dbReference type="PRINTS" id="PR00039">
    <property type="entry name" value="HTHLYSR"/>
</dbReference>
<dbReference type="PROSITE" id="PS50931">
    <property type="entry name" value="HTH_LYSR"/>
    <property type="match status" value="1"/>
</dbReference>